<accession>A0AAP3EP27</accession>
<dbReference type="AlphaFoldDB" id="A0AAP3EP27"/>
<dbReference type="Proteomes" id="UP001208624">
    <property type="component" value="Unassembled WGS sequence"/>
</dbReference>
<proteinExistence type="predicted"/>
<feature type="non-terminal residue" evidence="1">
    <location>
        <position position="32"/>
    </location>
</feature>
<evidence type="ECO:0000313" key="2">
    <source>
        <dbReference type="Proteomes" id="UP001208624"/>
    </source>
</evidence>
<name>A0AAP3EP27_ECOLX</name>
<organism evidence="1 2">
    <name type="scientific">Escherichia coli</name>
    <dbReference type="NCBI Taxonomy" id="562"/>
    <lineage>
        <taxon>Bacteria</taxon>
        <taxon>Pseudomonadati</taxon>
        <taxon>Pseudomonadota</taxon>
        <taxon>Gammaproteobacteria</taxon>
        <taxon>Enterobacterales</taxon>
        <taxon>Enterobacteriaceae</taxon>
        <taxon>Escherichia</taxon>
    </lineage>
</organism>
<evidence type="ECO:0000313" key="1">
    <source>
        <dbReference type="EMBL" id="MCV5625224.1"/>
    </source>
</evidence>
<dbReference type="SUPFAM" id="SSF160940">
    <property type="entry name" value="Api92-like"/>
    <property type="match status" value="1"/>
</dbReference>
<sequence length="32" mass="3573">MPNWCSNRMYFSGEPAQIAEIKRLASGAVTPF</sequence>
<dbReference type="EMBL" id="JAOVKC010000247">
    <property type="protein sequence ID" value="MCV5625224.1"/>
    <property type="molecule type" value="Genomic_DNA"/>
</dbReference>
<comment type="caution">
    <text evidence="1">The sequence shown here is derived from an EMBL/GenBank/DDBJ whole genome shotgun (WGS) entry which is preliminary data.</text>
</comment>
<gene>
    <name evidence="1" type="ORF">OFN31_26570</name>
</gene>
<reference evidence="1" key="1">
    <citation type="submission" date="2023-06" db="EMBL/GenBank/DDBJ databases">
        <title>Deciphering the underlying mechanisms mediating the transmission of blaNDM gene from human to animals in China.</title>
        <authorList>
            <person name="Chen K."/>
            <person name="Chen S."/>
        </authorList>
    </citation>
    <scope>NUCLEOTIDE SEQUENCE</scope>
    <source>
        <strain evidence="1">1199</strain>
    </source>
</reference>
<protein>
    <submittedName>
        <fullName evidence="1">Uncharacterized protein</fullName>
    </submittedName>
</protein>